<organism evidence="2 3">
    <name type="scientific">Azotobacter beijerinckii</name>
    <dbReference type="NCBI Taxonomy" id="170623"/>
    <lineage>
        <taxon>Bacteria</taxon>
        <taxon>Pseudomonadati</taxon>
        <taxon>Pseudomonadota</taxon>
        <taxon>Gammaproteobacteria</taxon>
        <taxon>Pseudomonadales</taxon>
        <taxon>Pseudomonadaceae</taxon>
        <taxon>Azotobacter</taxon>
    </lineage>
</organism>
<evidence type="ECO:0000313" key="2">
    <source>
        <dbReference type="EMBL" id="SEI54833.1"/>
    </source>
</evidence>
<sequence>MHEKKITNVQMIMREGEVEYAVLPWADYQALLRATGQGGEALEAPERPAVTPSLAQLVALREAQNMSQEQLARAVGISPSYLEMIETGERQPDSAIRRALARALGIADWEGNS</sequence>
<dbReference type="Proteomes" id="UP000199005">
    <property type="component" value="Unassembled WGS sequence"/>
</dbReference>
<dbReference type="Pfam" id="PF01381">
    <property type="entry name" value="HTH_3"/>
    <property type="match status" value="1"/>
</dbReference>
<dbReference type="Gene3D" id="1.10.260.40">
    <property type="entry name" value="lambda repressor-like DNA-binding domains"/>
    <property type="match status" value="1"/>
</dbReference>
<dbReference type="CDD" id="cd00093">
    <property type="entry name" value="HTH_XRE"/>
    <property type="match status" value="1"/>
</dbReference>
<evidence type="ECO:0000259" key="1">
    <source>
        <dbReference type="PROSITE" id="PS50943"/>
    </source>
</evidence>
<dbReference type="GO" id="GO:0003677">
    <property type="term" value="F:DNA binding"/>
    <property type="evidence" value="ECO:0007669"/>
    <property type="project" value="InterPro"/>
</dbReference>
<protein>
    <submittedName>
        <fullName evidence="2">Helix-turn-helix</fullName>
    </submittedName>
</protein>
<name>A0A1H6RGG8_9GAMM</name>
<dbReference type="EMBL" id="FNYO01000009">
    <property type="protein sequence ID" value="SEI54833.1"/>
    <property type="molecule type" value="Genomic_DNA"/>
</dbReference>
<evidence type="ECO:0000313" key="3">
    <source>
        <dbReference type="Proteomes" id="UP000199005"/>
    </source>
</evidence>
<reference evidence="2 3" key="1">
    <citation type="submission" date="2016-10" db="EMBL/GenBank/DDBJ databases">
        <authorList>
            <person name="de Groot N.N."/>
        </authorList>
    </citation>
    <scope>NUCLEOTIDE SEQUENCE [LARGE SCALE GENOMIC DNA]</scope>
    <source>
        <strain evidence="2 3">DSM 1041</strain>
    </source>
</reference>
<proteinExistence type="predicted"/>
<dbReference type="STRING" id="170623.SAMN04244579_01092"/>
<dbReference type="SUPFAM" id="SSF47413">
    <property type="entry name" value="lambda repressor-like DNA-binding domains"/>
    <property type="match status" value="1"/>
</dbReference>
<dbReference type="InterPro" id="IPR010982">
    <property type="entry name" value="Lambda_DNA-bd_dom_sf"/>
</dbReference>
<dbReference type="RefSeq" id="WP_090897859.1">
    <property type="nucleotide sequence ID" value="NZ_FNYO01000009.1"/>
</dbReference>
<dbReference type="InterPro" id="IPR001387">
    <property type="entry name" value="Cro/C1-type_HTH"/>
</dbReference>
<gene>
    <name evidence="2" type="ORF">SAMN04244579_01092</name>
</gene>
<feature type="domain" description="HTH cro/C1-type" evidence="1">
    <location>
        <begin position="57"/>
        <end position="109"/>
    </location>
</feature>
<dbReference type="PROSITE" id="PS50943">
    <property type="entry name" value="HTH_CROC1"/>
    <property type="match status" value="1"/>
</dbReference>
<accession>A0A1H6RGG8</accession>
<dbReference type="AlphaFoldDB" id="A0A1H6RGG8"/>
<dbReference type="SMART" id="SM00530">
    <property type="entry name" value="HTH_XRE"/>
    <property type="match status" value="1"/>
</dbReference>